<protein>
    <submittedName>
        <fullName evidence="1">Uncharacterized protein</fullName>
    </submittedName>
</protein>
<keyword evidence="2" id="KW-1185">Reference proteome</keyword>
<name>A0ACC1HTK3_9FUNG</name>
<accession>A0ACC1HTK3</accession>
<evidence type="ECO:0000313" key="2">
    <source>
        <dbReference type="Proteomes" id="UP001145114"/>
    </source>
</evidence>
<evidence type="ECO:0000313" key="1">
    <source>
        <dbReference type="EMBL" id="KAJ1677244.1"/>
    </source>
</evidence>
<gene>
    <name evidence="1" type="ORF">EV182_006570</name>
</gene>
<proteinExistence type="predicted"/>
<organism evidence="1 2">
    <name type="scientific">Spiromyces aspiralis</name>
    <dbReference type="NCBI Taxonomy" id="68401"/>
    <lineage>
        <taxon>Eukaryota</taxon>
        <taxon>Fungi</taxon>
        <taxon>Fungi incertae sedis</taxon>
        <taxon>Zoopagomycota</taxon>
        <taxon>Kickxellomycotina</taxon>
        <taxon>Kickxellomycetes</taxon>
        <taxon>Kickxellales</taxon>
        <taxon>Kickxellaceae</taxon>
        <taxon>Spiromyces</taxon>
    </lineage>
</organism>
<dbReference type="EMBL" id="JAMZIH010002753">
    <property type="protein sequence ID" value="KAJ1677244.1"/>
    <property type="molecule type" value="Genomic_DNA"/>
</dbReference>
<dbReference type="Proteomes" id="UP001145114">
    <property type="component" value="Unassembled WGS sequence"/>
</dbReference>
<reference evidence="1" key="1">
    <citation type="submission" date="2022-06" db="EMBL/GenBank/DDBJ databases">
        <title>Phylogenomic reconstructions and comparative analyses of Kickxellomycotina fungi.</title>
        <authorList>
            <person name="Reynolds N.K."/>
            <person name="Stajich J.E."/>
            <person name="Barry K."/>
            <person name="Grigoriev I.V."/>
            <person name="Crous P."/>
            <person name="Smith M.E."/>
        </authorList>
    </citation>
    <scope>NUCLEOTIDE SEQUENCE</scope>
    <source>
        <strain evidence="1">RSA 2271</strain>
    </source>
</reference>
<feature type="non-terminal residue" evidence="1">
    <location>
        <position position="159"/>
    </location>
</feature>
<comment type="caution">
    <text evidence="1">The sequence shown here is derived from an EMBL/GenBank/DDBJ whole genome shotgun (WGS) entry which is preliminary data.</text>
</comment>
<sequence length="159" mass="17400">MEQLQHNMGSRSVGSDKSSSAGRHRREYHRAAGEGDVGARAFTQPQQHAPTTWGPNSSRRSSSGSNSSNSKRWDSVSGLGISLPPDMSSARNVLDPTEPPPASLIMPVNQSTLFATPKISRRRTFDFQYPLLTRQLSHQSSASRSSGDRKSYTAVDMRP</sequence>